<keyword evidence="6" id="KW-0032">Aminotransferase</keyword>
<keyword evidence="7" id="KW-1185">Reference proteome</keyword>
<accession>A0A7G8Q3D0</accession>
<evidence type="ECO:0000256" key="3">
    <source>
        <dbReference type="PIRSR" id="PIRSR000390-1"/>
    </source>
</evidence>
<dbReference type="InterPro" id="IPR015424">
    <property type="entry name" value="PyrdxlP-dep_Trfase"/>
</dbReference>
<dbReference type="KEGG" id="dtl:H8F01_19945"/>
<dbReference type="CDD" id="cd00616">
    <property type="entry name" value="AHBA_syn"/>
    <property type="match status" value="1"/>
</dbReference>
<dbReference type="EMBL" id="CP060412">
    <property type="protein sequence ID" value="QNK01288.1"/>
    <property type="molecule type" value="Genomic_DNA"/>
</dbReference>
<dbReference type="GO" id="GO:0030170">
    <property type="term" value="F:pyridoxal phosphate binding"/>
    <property type="evidence" value="ECO:0007669"/>
    <property type="project" value="TreeGrafter"/>
</dbReference>
<protein>
    <submittedName>
        <fullName evidence="6">DegT/DnrJ/EryC1/StrS family aminotransferase</fullName>
    </submittedName>
</protein>
<keyword evidence="1 4" id="KW-0663">Pyridoxal phosphate</keyword>
<evidence type="ECO:0000256" key="1">
    <source>
        <dbReference type="ARBA" id="ARBA00022898"/>
    </source>
</evidence>
<dbReference type="RefSeq" id="WP_187056750.1">
    <property type="nucleotide sequence ID" value="NZ_CP060412.1"/>
</dbReference>
<comment type="similarity">
    <text evidence="2 5">Belongs to the DegT/DnrJ/EryC1 family.</text>
</comment>
<sequence>MNVPFLSLRDVNAPYSDELKAAAARVIDSGWYVMGEELASFEQEFAAYCGVTHAVGVGNGLDALSLILRGYKEMGRLRDGDEIIVPANTFIATFLAITSNRLVPVPVEPDPSTYNIDPARVAAALSAKTRAIMPVHLYGQLADMDALAEIAVRHRLLLIEDAAQAHGASRGGLRAGALGDAAGFSFFPAKNLGALGDAGAVVTRDRELALFVTALRNYGSGVKYQHIYQGFNSRLDEMQAAMLRVKLAHLDDDVTRRREVALRYRQEIRQPCLRLPAARTEEGHAWHLFVVRSAQRDVLKEHLGKRGVQCQVHYPVPVHRQPAYAALRGAHLPLTEQMHQEVLSLPLSPVMDEDAIAHVIDACNSFGAAA</sequence>
<organism evidence="6 7">
    <name type="scientific">Dyella telluris</name>
    <dbReference type="NCBI Taxonomy" id="2763498"/>
    <lineage>
        <taxon>Bacteria</taxon>
        <taxon>Pseudomonadati</taxon>
        <taxon>Pseudomonadota</taxon>
        <taxon>Gammaproteobacteria</taxon>
        <taxon>Lysobacterales</taxon>
        <taxon>Rhodanobacteraceae</taxon>
        <taxon>Dyella</taxon>
    </lineage>
</organism>
<keyword evidence="6" id="KW-0808">Transferase</keyword>
<feature type="modified residue" description="N6-(pyridoxal phosphate)lysine" evidence="4">
    <location>
        <position position="190"/>
    </location>
</feature>
<dbReference type="GO" id="GO:0000271">
    <property type="term" value="P:polysaccharide biosynthetic process"/>
    <property type="evidence" value="ECO:0007669"/>
    <property type="project" value="TreeGrafter"/>
</dbReference>
<dbReference type="PANTHER" id="PTHR30244:SF36">
    <property type="entry name" value="3-OXO-GLUCOSE-6-PHOSPHATE:GLUTAMATE AMINOTRANSFERASE"/>
    <property type="match status" value="1"/>
</dbReference>
<dbReference type="Pfam" id="PF01041">
    <property type="entry name" value="DegT_DnrJ_EryC1"/>
    <property type="match status" value="1"/>
</dbReference>
<dbReference type="InterPro" id="IPR015421">
    <property type="entry name" value="PyrdxlP-dep_Trfase_major"/>
</dbReference>
<dbReference type="Gene3D" id="3.90.1150.10">
    <property type="entry name" value="Aspartate Aminotransferase, domain 1"/>
    <property type="match status" value="1"/>
</dbReference>
<dbReference type="GO" id="GO:0008483">
    <property type="term" value="F:transaminase activity"/>
    <property type="evidence" value="ECO:0007669"/>
    <property type="project" value="UniProtKB-KW"/>
</dbReference>
<reference evidence="6 7" key="1">
    <citation type="submission" date="2020-08" db="EMBL/GenBank/DDBJ databases">
        <title>Dyella sp. G9 isolated from forest soil.</title>
        <authorList>
            <person name="Fu J."/>
            <person name="Qiu L."/>
        </authorList>
    </citation>
    <scope>NUCLEOTIDE SEQUENCE [LARGE SCALE GENOMIC DNA]</scope>
    <source>
        <strain evidence="6 7">G9</strain>
    </source>
</reference>
<dbReference type="PANTHER" id="PTHR30244">
    <property type="entry name" value="TRANSAMINASE"/>
    <property type="match status" value="1"/>
</dbReference>
<proteinExistence type="inferred from homology"/>
<dbReference type="Gene3D" id="3.40.640.10">
    <property type="entry name" value="Type I PLP-dependent aspartate aminotransferase-like (Major domain)"/>
    <property type="match status" value="1"/>
</dbReference>
<dbReference type="SUPFAM" id="SSF53383">
    <property type="entry name" value="PLP-dependent transferases"/>
    <property type="match status" value="1"/>
</dbReference>
<feature type="active site" description="Proton acceptor" evidence="3">
    <location>
        <position position="190"/>
    </location>
</feature>
<evidence type="ECO:0000313" key="7">
    <source>
        <dbReference type="Proteomes" id="UP000515873"/>
    </source>
</evidence>
<dbReference type="AlphaFoldDB" id="A0A7G8Q3D0"/>
<dbReference type="InterPro" id="IPR015422">
    <property type="entry name" value="PyrdxlP-dep_Trfase_small"/>
</dbReference>
<dbReference type="InterPro" id="IPR000653">
    <property type="entry name" value="DegT/StrS_aminotransferase"/>
</dbReference>
<dbReference type="Proteomes" id="UP000515873">
    <property type="component" value="Chromosome"/>
</dbReference>
<gene>
    <name evidence="6" type="ORF">H8F01_19945</name>
</gene>
<evidence type="ECO:0000313" key="6">
    <source>
        <dbReference type="EMBL" id="QNK01288.1"/>
    </source>
</evidence>
<evidence type="ECO:0000256" key="5">
    <source>
        <dbReference type="RuleBase" id="RU004508"/>
    </source>
</evidence>
<dbReference type="PIRSF" id="PIRSF000390">
    <property type="entry name" value="PLP_StrS"/>
    <property type="match status" value="1"/>
</dbReference>
<name>A0A7G8Q3D0_9GAMM</name>
<evidence type="ECO:0000256" key="4">
    <source>
        <dbReference type="PIRSR" id="PIRSR000390-2"/>
    </source>
</evidence>
<evidence type="ECO:0000256" key="2">
    <source>
        <dbReference type="ARBA" id="ARBA00037999"/>
    </source>
</evidence>